<evidence type="ECO:0000313" key="2">
    <source>
        <dbReference type="EMBL" id="CAE8678746.1"/>
    </source>
</evidence>
<dbReference type="SUPFAM" id="SSF56399">
    <property type="entry name" value="ADP-ribosylation"/>
    <property type="match status" value="1"/>
</dbReference>
<gene>
    <name evidence="1" type="ORF">PGLA2088_LOCUS12594</name>
    <name evidence="2" type="ORF">PGLA2088_LOCUS20979</name>
</gene>
<dbReference type="Proteomes" id="UP000626109">
    <property type="component" value="Unassembled WGS sequence"/>
</dbReference>
<evidence type="ECO:0000313" key="3">
    <source>
        <dbReference type="Proteomes" id="UP000626109"/>
    </source>
</evidence>
<sequence>GGGIYFATSPFETERKAIGPDSHIGFMIKATVDVGRVEHLGRKCNKNLNGEMLDNMGYDSVTFNPSDGQEYIVYNSDRILSTVQIPYHCSRRCRFNGRETVCRKCR</sequence>
<evidence type="ECO:0008006" key="4">
    <source>
        <dbReference type="Google" id="ProtNLM"/>
    </source>
</evidence>
<organism evidence="2 3">
    <name type="scientific">Polarella glacialis</name>
    <name type="common">Dinoflagellate</name>
    <dbReference type="NCBI Taxonomy" id="89957"/>
    <lineage>
        <taxon>Eukaryota</taxon>
        <taxon>Sar</taxon>
        <taxon>Alveolata</taxon>
        <taxon>Dinophyceae</taxon>
        <taxon>Suessiales</taxon>
        <taxon>Suessiaceae</taxon>
        <taxon>Polarella</taxon>
    </lineage>
</organism>
<evidence type="ECO:0000313" key="1">
    <source>
        <dbReference type="EMBL" id="CAE8657091.1"/>
    </source>
</evidence>
<reference evidence="2" key="1">
    <citation type="submission" date="2021-02" db="EMBL/GenBank/DDBJ databases">
        <authorList>
            <person name="Dougan E. K."/>
            <person name="Rhodes N."/>
            <person name="Thang M."/>
            <person name="Chan C."/>
        </authorList>
    </citation>
    <scope>NUCLEOTIDE SEQUENCE</scope>
</reference>
<dbReference type="EMBL" id="CAJNNW010025706">
    <property type="protein sequence ID" value="CAE8678746.1"/>
    <property type="molecule type" value="Genomic_DNA"/>
</dbReference>
<comment type="caution">
    <text evidence="2">The sequence shown here is derived from an EMBL/GenBank/DDBJ whole genome shotgun (WGS) entry which is preliminary data.</text>
</comment>
<dbReference type="AlphaFoldDB" id="A0A813JMG6"/>
<proteinExistence type="predicted"/>
<dbReference type="Gene3D" id="3.90.228.10">
    <property type="match status" value="1"/>
</dbReference>
<accession>A0A813JMG6</accession>
<protein>
    <recommendedName>
        <fullName evidence="4">Poly [ADP-ribose] polymerase</fullName>
    </recommendedName>
</protein>
<name>A0A813JMG6_POLGL</name>
<feature type="non-terminal residue" evidence="2">
    <location>
        <position position="106"/>
    </location>
</feature>
<dbReference type="EMBL" id="CAJNNW010014881">
    <property type="protein sequence ID" value="CAE8657091.1"/>
    <property type="molecule type" value="Genomic_DNA"/>
</dbReference>